<organism evidence="1 2">
    <name type="scientific">Candolleomyces eurysporus</name>
    <dbReference type="NCBI Taxonomy" id="2828524"/>
    <lineage>
        <taxon>Eukaryota</taxon>
        <taxon>Fungi</taxon>
        <taxon>Dikarya</taxon>
        <taxon>Basidiomycota</taxon>
        <taxon>Agaricomycotina</taxon>
        <taxon>Agaricomycetes</taxon>
        <taxon>Agaricomycetidae</taxon>
        <taxon>Agaricales</taxon>
        <taxon>Agaricineae</taxon>
        <taxon>Psathyrellaceae</taxon>
        <taxon>Candolleomyces</taxon>
    </lineage>
</organism>
<comment type="caution">
    <text evidence="1">The sequence shown here is derived from an EMBL/GenBank/DDBJ whole genome shotgun (WGS) entry which is preliminary data.</text>
</comment>
<evidence type="ECO:0008006" key="3">
    <source>
        <dbReference type="Google" id="ProtNLM"/>
    </source>
</evidence>
<dbReference type="EMBL" id="JANBPK010000923">
    <property type="protein sequence ID" value="KAJ2928547.1"/>
    <property type="molecule type" value="Genomic_DNA"/>
</dbReference>
<dbReference type="Proteomes" id="UP001140091">
    <property type="component" value="Unassembled WGS sequence"/>
</dbReference>
<keyword evidence="2" id="KW-1185">Reference proteome</keyword>
<gene>
    <name evidence="1" type="ORF">H1R20_g8562</name>
</gene>
<dbReference type="OrthoDB" id="2874222at2759"/>
<protein>
    <recommendedName>
        <fullName evidence="3">F-box domain-containing protein</fullName>
    </recommendedName>
</protein>
<sequence length="611" mass="69783">MVKFPRYHLPSPALQLFQRRVKHEALDEYVTLYLQDVDETVTHPQPFPAEILQIIFTEVTHSGPEDIDLADKILIRTTILSCARVCRLWRCAALGDSALWVHALDFQRMPISHLRRLLALSAPHKFDLEHRDAPFCVHRKRDLRALEMLQDHHLRVREWNIKYCMGYRVDYDPRWLFSGQPFKSQLRTLRWTGPTPNIADGGRGRPIPVLMLNKLAIHDVNFLPCMYLQHSTIPSQLTELSICRLPRTARLDPLQLLDVLRRTPYLQSLTFHDAITHDLHLLHPLLFLDRMVNLLMLRKVSVADSWSMDPFFYLFIKMNTPPACNFEIILPQNHSLDIKIFSWNLFFGLRIIELLKFYRLQGVVDVPPLALDIDPQSDYPIVLGTVRTATAKFGITETSMGFEDIPAFPMITIKVRRLAEEELYQAIVNAKPLLRQVTDFRITLNDASSILESAPSLPFSVIWPMLVGMRKVTTLTMDQPAIALLVPLLDTFLPMVMGEARISIIPDYNGNLVYSESLDMTVRRDRPYIPAVLPALCVRILTGLLSGSCRHAHLVPDGSGDELPLLPNLSCILPVEGVDLVPGRPSSVVLLQYLQWRWTTGCPVDVLSSEL</sequence>
<evidence type="ECO:0000313" key="1">
    <source>
        <dbReference type="EMBL" id="KAJ2928547.1"/>
    </source>
</evidence>
<dbReference type="AlphaFoldDB" id="A0A9W8J5J7"/>
<feature type="non-terminal residue" evidence="1">
    <location>
        <position position="611"/>
    </location>
</feature>
<reference evidence="1" key="1">
    <citation type="submission" date="2022-06" db="EMBL/GenBank/DDBJ databases">
        <title>Genome Sequence of Candolleomyces eurysporus.</title>
        <authorList>
            <person name="Buettner E."/>
        </authorList>
    </citation>
    <scope>NUCLEOTIDE SEQUENCE</scope>
    <source>
        <strain evidence="1">VTCC 930004</strain>
    </source>
</reference>
<evidence type="ECO:0000313" key="2">
    <source>
        <dbReference type="Proteomes" id="UP001140091"/>
    </source>
</evidence>
<proteinExistence type="predicted"/>
<name>A0A9W8J5J7_9AGAR</name>
<accession>A0A9W8J5J7</accession>